<dbReference type="RefSeq" id="XP_020082873.1">
    <property type="nucleotide sequence ID" value="XM_020227284.1"/>
</dbReference>
<protein>
    <submittedName>
        <fullName evidence="3">Mediator of RNA polymerase II transcription subunit 15</fullName>
    </submittedName>
</protein>
<accession>A0A6P5ENF3</accession>
<dbReference type="OrthoDB" id="1908822at2759"/>
<reference evidence="3" key="2">
    <citation type="submission" date="2025-08" db="UniProtKB">
        <authorList>
            <consortium name="RefSeq"/>
        </authorList>
    </citation>
    <scope>IDENTIFICATION</scope>
    <source>
        <tissue evidence="3">Leaf</tissue>
    </source>
</reference>
<evidence type="ECO:0000313" key="3">
    <source>
        <dbReference type="RefSeq" id="XP_020082873.1"/>
    </source>
</evidence>
<dbReference type="Proteomes" id="UP000515123">
    <property type="component" value="Linkage group 2"/>
</dbReference>
<feature type="region of interest" description="Disordered" evidence="1">
    <location>
        <begin position="1"/>
        <end position="42"/>
    </location>
</feature>
<evidence type="ECO:0000256" key="1">
    <source>
        <dbReference type="SAM" id="MobiDB-lite"/>
    </source>
</evidence>
<dbReference type="GeneID" id="109706463"/>
<reference evidence="2" key="1">
    <citation type="journal article" date="2015" name="Nat. Genet.">
        <title>The pineapple genome and the evolution of CAM photosynthesis.</title>
        <authorList>
            <person name="Ming R."/>
            <person name="VanBuren R."/>
            <person name="Wai C.M."/>
            <person name="Tang H."/>
            <person name="Schatz M.C."/>
            <person name="Bowers J.E."/>
            <person name="Lyons E."/>
            <person name="Wang M.L."/>
            <person name="Chen J."/>
            <person name="Biggers E."/>
            <person name="Zhang J."/>
            <person name="Huang L."/>
            <person name="Zhang L."/>
            <person name="Miao W."/>
            <person name="Zhang J."/>
            <person name="Ye Z."/>
            <person name="Miao C."/>
            <person name="Lin Z."/>
            <person name="Wang H."/>
            <person name="Zhou H."/>
            <person name="Yim W.C."/>
            <person name="Priest H.D."/>
            <person name="Zheng C."/>
            <person name="Woodhouse M."/>
            <person name="Edger P.P."/>
            <person name="Guyot R."/>
            <person name="Guo H.B."/>
            <person name="Guo H."/>
            <person name="Zheng G."/>
            <person name="Singh R."/>
            <person name="Sharma A."/>
            <person name="Min X."/>
            <person name="Zheng Y."/>
            <person name="Lee H."/>
            <person name="Gurtowski J."/>
            <person name="Sedlazeck F.J."/>
            <person name="Harkess A."/>
            <person name="McKain M.R."/>
            <person name="Liao Z."/>
            <person name="Fang J."/>
            <person name="Liu J."/>
            <person name="Zhang X."/>
            <person name="Zhang Q."/>
            <person name="Hu W."/>
            <person name="Qin Y."/>
            <person name="Wang K."/>
            <person name="Chen L.Y."/>
            <person name="Shirley N."/>
            <person name="Lin Y.R."/>
            <person name="Liu L.Y."/>
            <person name="Hernandez A.G."/>
            <person name="Wright C.L."/>
            <person name="Bulone V."/>
            <person name="Tuskan G.A."/>
            <person name="Heath K."/>
            <person name="Zee F."/>
            <person name="Moore P.H."/>
            <person name="Sunkar R."/>
            <person name="Leebens-Mack J.H."/>
            <person name="Mockler T."/>
            <person name="Bennetzen J.L."/>
            <person name="Freeling M."/>
            <person name="Sankoff D."/>
            <person name="Paterson A.H."/>
            <person name="Zhu X."/>
            <person name="Yang X."/>
            <person name="Smith J.A."/>
            <person name="Cushman J.C."/>
            <person name="Paull R.E."/>
            <person name="Yu Q."/>
        </authorList>
    </citation>
    <scope>NUCLEOTIDE SEQUENCE [LARGE SCALE GENOMIC DNA]</scope>
    <source>
        <strain evidence="2">cv. F153</strain>
    </source>
</reference>
<evidence type="ECO:0000313" key="2">
    <source>
        <dbReference type="Proteomes" id="UP000515123"/>
    </source>
</evidence>
<name>A0A6P5ENF3_ANACO</name>
<organism evidence="2 3">
    <name type="scientific">Ananas comosus</name>
    <name type="common">Pineapple</name>
    <name type="synonym">Ananas ananas</name>
    <dbReference type="NCBI Taxonomy" id="4615"/>
    <lineage>
        <taxon>Eukaryota</taxon>
        <taxon>Viridiplantae</taxon>
        <taxon>Streptophyta</taxon>
        <taxon>Embryophyta</taxon>
        <taxon>Tracheophyta</taxon>
        <taxon>Spermatophyta</taxon>
        <taxon>Magnoliopsida</taxon>
        <taxon>Liliopsida</taxon>
        <taxon>Poales</taxon>
        <taxon>Bromeliaceae</taxon>
        <taxon>Bromelioideae</taxon>
        <taxon>Ananas</taxon>
    </lineage>
</organism>
<sequence>MQQPSSPTSLPSSPSPSPSPPPPPSSSTNGPGKKPKLPSPEEVLAHYEAQGLDPRAASLKVIGELQSLLFRALSGRRGKKDRFMADAVRKLDNVNTRLAIAEMKLDSKPSRAEALAIGVAAGALVRGAEHVLPHVLGALGALWGSVAASTGASPHPPPPPPFS</sequence>
<keyword evidence="2" id="KW-1185">Reference proteome</keyword>
<dbReference type="Gramene" id="Aco012230.1.mrna1">
    <property type="protein sequence ID" value="Aco012230.1.mrna1.cds1"/>
    <property type="gene ID" value="Aco012230.1.path1"/>
</dbReference>
<feature type="compositionally biased region" description="Pro residues" evidence="1">
    <location>
        <begin position="13"/>
        <end position="25"/>
    </location>
</feature>
<proteinExistence type="predicted"/>
<gene>
    <name evidence="3" type="primary">LOC109706463</name>
</gene>
<dbReference type="AlphaFoldDB" id="A0A6P5ENF3"/>
<feature type="compositionally biased region" description="Low complexity" evidence="1">
    <location>
        <begin position="1"/>
        <end position="12"/>
    </location>
</feature>